<accession>A0ABW9UY29</accession>
<organism evidence="2 3">
    <name type="scientific">Pelagerythrobacter marinus</name>
    <dbReference type="NCBI Taxonomy" id="538382"/>
    <lineage>
        <taxon>Bacteria</taxon>
        <taxon>Pseudomonadati</taxon>
        <taxon>Pseudomonadota</taxon>
        <taxon>Alphaproteobacteria</taxon>
        <taxon>Sphingomonadales</taxon>
        <taxon>Erythrobacteraceae</taxon>
        <taxon>Pelagerythrobacter</taxon>
    </lineage>
</organism>
<dbReference type="RefSeq" id="WP_160733964.1">
    <property type="nucleotide sequence ID" value="NZ_WTYO01000004.1"/>
</dbReference>
<sequence length="148" mass="15589">MARTNGSGTKGSGGKHATDRLGAAIDAAGDRMNPGNREVAGPSPNPATNLLIHDVLLRSGGRLLRLGLEKGLLSNRYGGSQAKQMVENRTMAQTLATFAIARLATRSIPGAIVVGGGLVAKTLLDRRQSRHGARRKGDRALREQAKED</sequence>
<proteinExistence type="predicted"/>
<comment type="caution">
    <text evidence="2">The sequence shown here is derived from an EMBL/GenBank/DDBJ whole genome shotgun (WGS) entry which is preliminary data.</text>
</comment>
<feature type="compositionally biased region" description="Basic and acidic residues" evidence="1">
    <location>
        <begin position="138"/>
        <end position="148"/>
    </location>
</feature>
<reference evidence="2 3" key="1">
    <citation type="submission" date="2019-12" db="EMBL/GenBank/DDBJ databases">
        <title>Genomic-based taxomic classification of the family Erythrobacteraceae.</title>
        <authorList>
            <person name="Xu L."/>
        </authorList>
    </citation>
    <scope>NUCLEOTIDE SEQUENCE [LARGE SCALE GENOMIC DNA]</scope>
    <source>
        <strain evidence="2 3">H32</strain>
    </source>
</reference>
<evidence type="ECO:0000313" key="2">
    <source>
        <dbReference type="EMBL" id="MXO69363.1"/>
    </source>
</evidence>
<protein>
    <recommendedName>
        <fullName evidence="4">DUF4235 domain-containing protein</fullName>
    </recommendedName>
</protein>
<dbReference type="EMBL" id="WTYO01000004">
    <property type="protein sequence ID" value="MXO69363.1"/>
    <property type="molecule type" value="Genomic_DNA"/>
</dbReference>
<dbReference type="Proteomes" id="UP000444401">
    <property type="component" value="Unassembled WGS sequence"/>
</dbReference>
<evidence type="ECO:0000256" key="1">
    <source>
        <dbReference type="SAM" id="MobiDB-lite"/>
    </source>
</evidence>
<gene>
    <name evidence="2" type="ORF">GRI72_11050</name>
</gene>
<keyword evidence="3" id="KW-1185">Reference proteome</keyword>
<evidence type="ECO:0008006" key="4">
    <source>
        <dbReference type="Google" id="ProtNLM"/>
    </source>
</evidence>
<feature type="region of interest" description="Disordered" evidence="1">
    <location>
        <begin position="129"/>
        <end position="148"/>
    </location>
</feature>
<name>A0ABW9UY29_9SPHN</name>
<evidence type="ECO:0000313" key="3">
    <source>
        <dbReference type="Proteomes" id="UP000444401"/>
    </source>
</evidence>